<dbReference type="Pfam" id="PF23948">
    <property type="entry name" value="ARM_5"/>
    <property type="match status" value="1"/>
</dbReference>
<evidence type="ECO:0000256" key="1">
    <source>
        <dbReference type="SAM" id="MobiDB-lite"/>
    </source>
</evidence>
<reference evidence="3" key="1">
    <citation type="submission" date="2021-06" db="EMBL/GenBank/DDBJ databases">
        <title>Genome Sequence of Mortierella hyaline Strain SCG-10, a Cold-Adapted, Nitrate-Reducing Fungus Isolated from Soil in Minnesota, USA.</title>
        <authorList>
            <person name="Aldossari N."/>
        </authorList>
    </citation>
    <scope>NUCLEOTIDE SEQUENCE</scope>
    <source>
        <strain evidence="3">SCG-10</strain>
    </source>
</reference>
<gene>
    <name evidence="3" type="ORF">KI688_007584</name>
</gene>
<feature type="domain" description="Arm-like repeat" evidence="2">
    <location>
        <begin position="214"/>
        <end position="564"/>
    </location>
</feature>
<keyword evidence="4" id="KW-1185">Reference proteome</keyword>
<evidence type="ECO:0000313" key="3">
    <source>
        <dbReference type="EMBL" id="KAG9061246.1"/>
    </source>
</evidence>
<name>A0A9P7XKP7_9FUNG</name>
<dbReference type="SUPFAM" id="SSF48371">
    <property type="entry name" value="ARM repeat"/>
    <property type="match status" value="1"/>
</dbReference>
<dbReference type="InterPro" id="IPR016024">
    <property type="entry name" value="ARM-type_fold"/>
</dbReference>
<feature type="compositionally biased region" description="Low complexity" evidence="1">
    <location>
        <begin position="9"/>
        <end position="22"/>
    </location>
</feature>
<accession>A0A9P7XKP7</accession>
<dbReference type="AlphaFoldDB" id="A0A9P7XKP7"/>
<dbReference type="EMBL" id="JAHRHY010000025">
    <property type="protein sequence ID" value="KAG9061246.1"/>
    <property type="molecule type" value="Genomic_DNA"/>
</dbReference>
<evidence type="ECO:0000259" key="2">
    <source>
        <dbReference type="Pfam" id="PF23948"/>
    </source>
</evidence>
<dbReference type="OrthoDB" id="2443807at2759"/>
<comment type="caution">
    <text evidence="3">The sequence shown here is derived from an EMBL/GenBank/DDBJ whole genome shotgun (WGS) entry which is preliminary data.</text>
</comment>
<sequence>MRNIDIFQSSSSPSTKNSKSSNLCHTYKTTYIKRNRKRDRSLAFFRSSSREHKAKNSSATSPKSSIKGASAASTELPAHHLSTVSTPESIGIEQAVVETAVMSSPSDVRHSFGSTSGIDSIDHAESATVVKGPSFNVLPSKSLTKPSLDVFSQNVNAPAVRIPFPTFGARIDTTPQLAMCIGLLSEVHNTIDQQQDPSQDLSSDTAARLAWVEAMKQDPTERERILWLGTRMVDEFAKDAFKDSTEIAEMALIGPVMDMEHYRGLLSSIIASFDHSTILSVDLLQGLVQLVQSAPPESLLSDDLVKILRLLRLRLQDTHQQSTVHPYHLTLALSRVLDVMADHKVKDLSRVEEHEPLSGVLSSLTGSSDPYLMYQACYAFQALQYVPDDETVLQAVLRQSIGVAGGVVKISAVMKLDLGAVLEGLGMLQEVVDSTVEIAGAVYEGFCSLKESGRGVFESLKEGYGSGKKRPWYAAVRAAHALAQAGQLQDLNRLICVVPCRCDPLFQWGVCQILDEIASDDIWDPPVRQQAVELLGDLFQNDPLWGEDESVRTWMLNISGQLGAVGEAAVSSSAITLVKELQQDQPATTKLPYPLRNRLPLPSSSPTLVKVHKIPPLERELHRLRMLRLKQSHQGVYIPPMAKSSLQAKDEDMFLLMEKMQEFLAGERQVMLVLGDSGAGKSTFNRHLEHRLWTDYKPGDPIPLFINLLR</sequence>
<evidence type="ECO:0000313" key="4">
    <source>
        <dbReference type="Proteomes" id="UP000707451"/>
    </source>
</evidence>
<organism evidence="3 4">
    <name type="scientific">Linnemannia hyalina</name>
    <dbReference type="NCBI Taxonomy" id="64524"/>
    <lineage>
        <taxon>Eukaryota</taxon>
        <taxon>Fungi</taxon>
        <taxon>Fungi incertae sedis</taxon>
        <taxon>Mucoromycota</taxon>
        <taxon>Mortierellomycotina</taxon>
        <taxon>Mortierellomycetes</taxon>
        <taxon>Mortierellales</taxon>
        <taxon>Mortierellaceae</taxon>
        <taxon>Linnemannia</taxon>
    </lineage>
</organism>
<proteinExistence type="predicted"/>
<feature type="region of interest" description="Disordered" evidence="1">
    <location>
        <begin position="45"/>
        <end position="85"/>
    </location>
</feature>
<protein>
    <recommendedName>
        <fullName evidence="2">Arm-like repeat domain-containing protein</fullName>
    </recommendedName>
</protein>
<feature type="region of interest" description="Disordered" evidence="1">
    <location>
        <begin position="1"/>
        <end position="22"/>
    </location>
</feature>
<dbReference type="Proteomes" id="UP000707451">
    <property type="component" value="Unassembled WGS sequence"/>
</dbReference>
<dbReference type="InterPro" id="IPR056251">
    <property type="entry name" value="Arm_rpt_dom"/>
</dbReference>